<dbReference type="GeneID" id="10643424"/>
<dbReference type="Proteomes" id="UP000009227">
    <property type="component" value="Chromosome"/>
</dbReference>
<reference evidence="1 2" key="1">
    <citation type="submission" date="2011-05" db="EMBL/GenBank/DDBJ databases">
        <title>Complete sequence of Methanotorris igneus Kol 5.</title>
        <authorList>
            <consortium name="US DOE Joint Genome Institute"/>
            <person name="Lucas S."/>
            <person name="Han J."/>
            <person name="Lapidus A."/>
            <person name="Cheng J.-F."/>
            <person name="Goodwin L."/>
            <person name="Pitluck S."/>
            <person name="Peters L."/>
            <person name="Mikhailova N."/>
            <person name="Chertkov O."/>
            <person name="Han C."/>
            <person name="Tapia R."/>
            <person name="Land M."/>
            <person name="Hauser L."/>
            <person name="Kyrpides N."/>
            <person name="Ivanova N."/>
            <person name="Pagani I."/>
            <person name="Sieprawska-Lupa M."/>
            <person name="Whitman W."/>
            <person name="Woyke T."/>
        </authorList>
    </citation>
    <scope>NUCLEOTIDE SEQUENCE [LARGE SCALE GENOMIC DNA]</scope>
    <source>
        <strain evidence="2">DSM 5666 / JCM 11834 / Kol 5</strain>
    </source>
</reference>
<protein>
    <submittedName>
        <fullName evidence="1">Uncharacterized protein</fullName>
    </submittedName>
</protein>
<evidence type="ECO:0000313" key="1">
    <source>
        <dbReference type="EMBL" id="AEF96140.1"/>
    </source>
</evidence>
<evidence type="ECO:0000313" key="2">
    <source>
        <dbReference type="Proteomes" id="UP000009227"/>
    </source>
</evidence>
<gene>
    <name evidence="1" type="ordered locus">Metig_0586</name>
</gene>
<accession>F6BCC9</accession>
<proteinExistence type="predicted"/>
<dbReference type="HOGENOM" id="CLU_2476019_0_0_2"/>
<dbReference type="KEGG" id="mig:Metig_0586"/>
<organism evidence="2">
    <name type="scientific">Methanotorris igneus (strain DSM 5666 / JCM 11834 / Kol 5)</name>
    <dbReference type="NCBI Taxonomy" id="880724"/>
    <lineage>
        <taxon>Archaea</taxon>
        <taxon>Methanobacteriati</taxon>
        <taxon>Methanobacteriota</taxon>
        <taxon>Methanomada group</taxon>
        <taxon>Methanococci</taxon>
        <taxon>Methanococcales</taxon>
        <taxon>Methanocaldococcaceae</taxon>
        <taxon>Methanotorris</taxon>
    </lineage>
</organism>
<dbReference type="RefSeq" id="WP_013798747.1">
    <property type="nucleotide sequence ID" value="NC_015562.1"/>
</dbReference>
<keyword evidence="2" id="KW-1185">Reference proteome</keyword>
<dbReference type="EMBL" id="CP002737">
    <property type="protein sequence ID" value="AEF96140.1"/>
    <property type="molecule type" value="Genomic_DNA"/>
</dbReference>
<sequence length="87" mass="10231">MLIKSKHDKFIKLIKTAKSHDKLKNDISYEIITNNGKAIIKIPSKEALIWFIRVCNKEVLTDLLQEEIYIVEKKTPYQTTLDLWIQS</sequence>
<dbReference type="AlphaFoldDB" id="F6BCC9"/>
<name>F6BCC9_METIK</name>